<keyword evidence="14" id="KW-0511">Multifunctional enzyme</keyword>
<sequence length="1190" mass="131667">MMPGGAAARSAASMFFLPQASSASAAAWHAATERKSFFSPRPPAGAARSNPTRARPARHAYVSECGEFRFIAPRALDEDVPADMRMGVHDGRIKRPPKVYCKAGERDVLAVDDAPPWPTRMRVWAGRDVAPGGAAAPQYPDAFHVYDMIETVEHANVMRHQNLQGRYMEAITPSGTVITLLGVTAAGNRIAVHVYGTMQYFYMRKADVDRALGCSVPRDLCEKLASAMQECQGWAFSSMSADYFTVDVVDRTDIYYYGTPREQYYRVWVRSSRVMSYLCDNFHPEIKKYEGGVDATTRFVLDNKGFVSFGWYRLREAPGGKGPPQVRDPQNFTTSSDQEINCTADNLEAVVGELRPPEYKLMCFDIECKTGGDETAFPVADNHEDLVIQISCLLYDVVTHRLEHVLLFSLGSCNIPERFSKSLADAGLPEPCILEFDSEFELLLAFFTFFKQYGPEFVTGYNIINFDWPFLITKLTNVYKVPIDGYGRANARGTFRVWDIGQNSFQKNNKIKINGSVNIDMYLIARDKVKLSSYKLNSVAGAVLGDRKKDLGYKDIPRYYAAGPDLRGVIGEYCIQDSLLVGRLFFKFLPHLELSAVARLAGISLTRAIYDGQQIRVYTCLLRLAVQKGFVLPDGRGPAGQSSVAEISAETESRDCDDESDEDAEEPPAPRAAGGGGGRNVGYQGATVLDPEAGFHMSPVVVFDFASLYPSIIQAHNLCFSTLALDRGALAGLTAKQDYLEINVGGADIYFVKPHVRESLLGILLRDWLAMRKQIRSRMKDCPPEEAVLLDKQQAAIKVVCNSVYGFTGVQRGLLPCLQVAATVTTIGRDMLLATRDYVHSRWGDFASLARDFPDAAEARVDGPYTMRIIYGDTDSVFVLCRGMEARGLTALGDRMACHISRALFAAPIKLECEKTFCKLLLIAKKKYIGVMCGGKMLIKGVDLARKNNCLFTNRASRELVDLLFTDESVARAAAALSEHPPEEWLSRPLPAGLEALGRVLVDAHRYISGPKCDVNDFVFTAELSRHPSEYKNKRIAHLTVYYKLMARREQVPAIKDRIPYVVIAKTDAAEAAAAAVSKMRDAAPPPRSSRPLVSDLAEDPAYAIAHGLPLNTDYYFSALLRTACTTLKALFGNNTRVTESLLKRFIPEVWHQDSGTVARLRRAGFAVAGAGATEAETRQRLRTAFYTLA</sequence>
<feature type="region of interest" description="Disordered" evidence="19">
    <location>
        <begin position="636"/>
        <end position="679"/>
    </location>
</feature>
<evidence type="ECO:0000256" key="1">
    <source>
        <dbReference type="ARBA" id="ARBA00000077"/>
    </source>
</evidence>
<dbReference type="SUPFAM" id="SSF56672">
    <property type="entry name" value="DNA/RNA polymerases"/>
    <property type="match status" value="1"/>
</dbReference>
<dbReference type="EC" id="2.7.7.7" evidence="18"/>
<keyword evidence="9" id="KW-0255">Endonuclease</keyword>
<dbReference type="SMART" id="SM00486">
    <property type="entry name" value="POLBc"/>
    <property type="match status" value="1"/>
</dbReference>
<dbReference type="InterPro" id="IPR006133">
    <property type="entry name" value="DNA-dir_DNA_pol_B_exonuc"/>
</dbReference>
<dbReference type="EMBL" id="JQ596859">
    <property type="protein sequence ID" value="AFR32472.1"/>
    <property type="molecule type" value="Genomic_DNA"/>
</dbReference>
<evidence type="ECO:0000256" key="17">
    <source>
        <dbReference type="ARBA" id="ARBA00049244"/>
    </source>
</evidence>
<keyword evidence="5 18" id="KW-0808">Transferase</keyword>
<evidence type="ECO:0000259" key="20">
    <source>
        <dbReference type="Pfam" id="PF00136"/>
    </source>
</evidence>
<dbReference type="InterPro" id="IPR023211">
    <property type="entry name" value="DNA_pol_palm_dom_sf"/>
</dbReference>
<dbReference type="FunFam" id="1.10.132.60:FF:000011">
    <property type="entry name" value="DNA polymerase catalytic subunit"/>
    <property type="match status" value="1"/>
</dbReference>
<dbReference type="PRINTS" id="PR00106">
    <property type="entry name" value="DNAPOLB"/>
</dbReference>
<dbReference type="InterPro" id="IPR012337">
    <property type="entry name" value="RNaseH-like_sf"/>
</dbReference>
<feature type="domain" description="DNA polymerase catalytic subunit Pol C-terminal" evidence="22">
    <location>
        <begin position="1159"/>
        <end position="1190"/>
    </location>
</feature>
<evidence type="ECO:0000259" key="21">
    <source>
        <dbReference type="Pfam" id="PF03104"/>
    </source>
</evidence>
<evidence type="ECO:0000256" key="9">
    <source>
        <dbReference type="ARBA" id="ARBA00022759"/>
    </source>
</evidence>
<dbReference type="RefSeq" id="YP_009230161.1">
    <property type="nucleotide sequence ID" value="NC_029311.1"/>
</dbReference>
<dbReference type="KEGG" id="vg:26887560"/>
<evidence type="ECO:0000256" key="12">
    <source>
        <dbReference type="ARBA" id="ARBA00023109"/>
    </source>
</evidence>
<keyword evidence="13 18" id="KW-0238">DNA-binding</keyword>
<accession>J9R067</accession>
<evidence type="ECO:0000256" key="15">
    <source>
        <dbReference type="ARBA" id="ARBA00025601"/>
    </source>
</evidence>
<dbReference type="GO" id="GO:0004523">
    <property type="term" value="F:RNA-DNA hybrid ribonuclease activity"/>
    <property type="evidence" value="ECO:0007669"/>
    <property type="project" value="UniProtKB-EC"/>
</dbReference>
<keyword evidence="6 18" id="KW-0548">Nucleotidyltransferase</keyword>
<evidence type="ECO:0000256" key="7">
    <source>
        <dbReference type="ARBA" id="ARBA00022705"/>
    </source>
</evidence>
<dbReference type="GeneID" id="26887560"/>
<dbReference type="InterPro" id="IPR050240">
    <property type="entry name" value="DNA_pol_type-B"/>
</dbReference>
<dbReference type="GO" id="GO:0003677">
    <property type="term" value="F:DNA binding"/>
    <property type="evidence" value="ECO:0007669"/>
    <property type="project" value="UniProtKB-KW"/>
</dbReference>
<keyword evidence="7 18" id="KW-0235">DNA replication</keyword>
<evidence type="ECO:0000256" key="14">
    <source>
        <dbReference type="ARBA" id="ARBA00023268"/>
    </source>
</evidence>
<keyword evidence="24" id="KW-1185">Reference proteome</keyword>
<dbReference type="PROSITE" id="PS00116">
    <property type="entry name" value="DNA_POLYMERASE_B"/>
    <property type="match status" value="1"/>
</dbReference>
<feature type="compositionally biased region" description="Acidic residues" evidence="19">
    <location>
        <begin position="655"/>
        <end position="666"/>
    </location>
</feature>
<feature type="domain" description="DNA-directed DNA polymerase family B multifunctional" evidence="20">
    <location>
        <begin position="604"/>
        <end position="1130"/>
    </location>
</feature>
<evidence type="ECO:0000313" key="24">
    <source>
        <dbReference type="Proteomes" id="UP000167073"/>
    </source>
</evidence>
<evidence type="ECO:0000256" key="6">
    <source>
        <dbReference type="ARBA" id="ARBA00022695"/>
    </source>
</evidence>
<organism evidence="23 24">
    <name type="scientific">Leporid alphaherpesvirus 4</name>
    <dbReference type="NCBI Taxonomy" id="481315"/>
    <lineage>
        <taxon>Viruses</taxon>
        <taxon>Duplodnaviria</taxon>
        <taxon>Heunggongvirae</taxon>
        <taxon>Peploviricota</taxon>
        <taxon>Herviviricetes</taxon>
        <taxon>Herpesvirales</taxon>
        <taxon>Orthoherpesviridae</taxon>
        <taxon>Alphaherpesvirinae</taxon>
        <taxon>Simplexvirus</taxon>
        <taxon>Simplexvirus leporidalpha4</taxon>
    </lineage>
</organism>
<keyword evidence="4" id="KW-1048">Host nucleus</keyword>
<dbReference type="InterPro" id="IPR017964">
    <property type="entry name" value="DNA-dir_DNA_pol_B_CS"/>
</dbReference>
<protein>
    <recommendedName>
        <fullName evidence="18">DNA polymerase</fullName>
        <ecNumber evidence="18">2.7.7.7</ecNumber>
    </recommendedName>
</protein>
<dbReference type="GO" id="GO:0006261">
    <property type="term" value="P:DNA-templated DNA replication"/>
    <property type="evidence" value="ECO:0007669"/>
    <property type="project" value="TreeGrafter"/>
</dbReference>
<dbReference type="InterPro" id="IPR043502">
    <property type="entry name" value="DNA/RNA_pol_sf"/>
</dbReference>
<dbReference type="GO" id="GO:0039693">
    <property type="term" value="P:viral DNA genome replication"/>
    <property type="evidence" value="ECO:0007669"/>
    <property type="project" value="UniProtKB-KW"/>
</dbReference>
<feature type="domain" description="DNA-directed DNA polymerase family B exonuclease" evidence="21">
    <location>
        <begin position="287"/>
        <end position="539"/>
    </location>
</feature>
<dbReference type="InterPro" id="IPR042087">
    <property type="entry name" value="DNA_pol_B_thumb"/>
</dbReference>
<evidence type="ECO:0000256" key="2">
    <source>
        <dbReference type="ARBA" id="ARBA00004147"/>
    </source>
</evidence>
<comment type="function">
    <text evidence="15">Replicates viral genomic DNA. The replication complex is composed of six viral proteins: the DNA polymerase, processivity factor, primase, primase-associated factor, helicase, and ssDNA-binding protein. Additionally, the polymerase contains an intrinsic ribonuclease H (RNase H) activity that specifically degrades RNA/DNA heteroduplexes or duplex DNA substrates in the 5' to 3' direction. Therefore, it can catalyze the excision of the RNA primers that initiate the synthesis of Okazaki fragments at a replication fork during viral DNA replication.</text>
</comment>
<dbReference type="PANTHER" id="PTHR10322">
    <property type="entry name" value="DNA POLYMERASE CATALYTIC SUBUNIT"/>
    <property type="match status" value="1"/>
</dbReference>
<dbReference type="Pfam" id="PF03104">
    <property type="entry name" value="DNA_pol_B_exo1"/>
    <property type="match status" value="1"/>
</dbReference>
<evidence type="ECO:0000256" key="4">
    <source>
        <dbReference type="ARBA" id="ARBA00022562"/>
    </source>
</evidence>
<comment type="catalytic activity">
    <reaction evidence="1">
        <text>Endonucleolytic cleavage to 5'-phosphomonoester.</text>
        <dbReference type="EC" id="3.1.26.4"/>
    </reaction>
</comment>
<comment type="similarity">
    <text evidence="3 18">Belongs to the DNA polymerase type-B family.</text>
</comment>
<dbReference type="InterPro" id="IPR006134">
    <property type="entry name" value="DNA-dir_DNA_pol_B_multi_dom"/>
</dbReference>
<dbReference type="InterPro" id="IPR021639">
    <property type="entry name" value="DNAPolymera_Pol_C"/>
</dbReference>
<evidence type="ECO:0000256" key="13">
    <source>
        <dbReference type="ARBA" id="ARBA00023125"/>
    </source>
</evidence>
<evidence type="ECO:0000256" key="11">
    <source>
        <dbReference type="ARBA" id="ARBA00022932"/>
    </source>
</evidence>
<dbReference type="Pfam" id="PF00136">
    <property type="entry name" value="DNA_pol_B"/>
    <property type="match status" value="1"/>
</dbReference>
<dbReference type="Gene3D" id="3.90.1600.10">
    <property type="entry name" value="Palm domain of DNA polymerase"/>
    <property type="match status" value="1"/>
</dbReference>
<evidence type="ECO:0000256" key="8">
    <source>
        <dbReference type="ARBA" id="ARBA00022722"/>
    </source>
</evidence>
<dbReference type="SUPFAM" id="SSF53098">
    <property type="entry name" value="Ribonuclease H-like"/>
    <property type="match status" value="1"/>
</dbReference>
<evidence type="ECO:0000256" key="18">
    <source>
        <dbReference type="RuleBase" id="RU000442"/>
    </source>
</evidence>
<dbReference type="Gene3D" id="3.30.420.10">
    <property type="entry name" value="Ribonuclease H-like superfamily/Ribonuclease H"/>
    <property type="match status" value="1"/>
</dbReference>
<evidence type="ECO:0000256" key="3">
    <source>
        <dbReference type="ARBA" id="ARBA00005755"/>
    </source>
</evidence>
<keyword evidence="10" id="KW-0378">Hydrolase</keyword>
<comment type="subunit">
    <text evidence="16">Forms a complex with the ssDNA-binding protein UL29, the DNA polymerase processivity factor, and the alkaline exonuclease. Interacts with the putative helicase-primase complex subunit UL8; this interaction may coordinate leading and lagging strand DNA synthesis at the replication fork.</text>
</comment>
<dbReference type="Proteomes" id="UP000167073">
    <property type="component" value="Segment"/>
</dbReference>
<name>J9R067_9ALPH</name>
<evidence type="ECO:0000256" key="5">
    <source>
        <dbReference type="ARBA" id="ARBA00022679"/>
    </source>
</evidence>
<keyword evidence="8" id="KW-0540">Nuclease</keyword>
<dbReference type="Gene3D" id="1.10.132.60">
    <property type="entry name" value="DNA polymerase family B, C-terminal domain"/>
    <property type="match status" value="1"/>
</dbReference>
<comment type="subcellular location">
    <subcellularLocation>
        <location evidence="2">Host nucleus</location>
    </subcellularLocation>
</comment>
<dbReference type="Gene3D" id="1.10.287.690">
    <property type="entry name" value="Helix hairpin bin"/>
    <property type="match status" value="1"/>
</dbReference>
<keyword evidence="12" id="KW-1194">Viral DNA replication</keyword>
<dbReference type="PANTHER" id="PTHR10322:SF23">
    <property type="entry name" value="DNA POLYMERASE DELTA CATALYTIC SUBUNIT"/>
    <property type="match status" value="1"/>
</dbReference>
<dbReference type="InterPro" id="IPR006172">
    <property type="entry name" value="DNA-dir_DNA_pol_B"/>
</dbReference>
<dbReference type="Pfam" id="PF11590">
    <property type="entry name" value="DNAPolymera_Pol"/>
    <property type="match status" value="1"/>
</dbReference>
<evidence type="ECO:0000256" key="19">
    <source>
        <dbReference type="SAM" id="MobiDB-lite"/>
    </source>
</evidence>
<reference evidence="23 24" key="1">
    <citation type="journal article" date="2012" name="Virology">
        <title>Analysis of the genome of leporid herpesvirus 4.</title>
        <authorList>
            <person name="Babra B."/>
            <person name="Watson G."/>
            <person name="Xu W."/>
            <person name="Jeffrey B.M."/>
            <person name="Xu J.R."/>
            <person name="Rockey D.D."/>
            <person name="Rohrmann G.F."/>
            <person name="Jin L."/>
        </authorList>
    </citation>
    <scope>NUCLEOTIDE SEQUENCE [LARGE SCALE GENOMIC DNA]</scope>
    <source>
        <strain evidence="23">LHV4012612</strain>
    </source>
</reference>
<evidence type="ECO:0000313" key="23">
    <source>
        <dbReference type="EMBL" id="AFR32472.1"/>
    </source>
</evidence>
<dbReference type="Gene3D" id="3.30.342.10">
    <property type="entry name" value="DNA Polymerase, chain B, domain 1"/>
    <property type="match status" value="1"/>
</dbReference>
<dbReference type="GO" id="GO:0003887">
    <property type="term" value="F:DNA-directed DNA polymerase activity"/>
    <property type="evidence" value="ECO:0007669"/>
    <property type="project" value="UniProtKB-KW"/>
</dbReference>
<evidence type="ECO:0000259" key="22">
    <source>
        <dbReference type="Pfam" id="PF11590"/>
    </source>
</evidence>
<dbReference type="GO" id="GO:0000166">
    <property type="term" value="F:nucleotide binding"/>
    <property type="evidence" value="ECO:0007669"/>
    <property type="project" value="InterPro"/>
</dbReference>
<comment type="catalytic activity">
    <reaction evidence="17 18">
        <text>DNA(n) + a 2'-deoxyribonucleoside 5'-triphosphate = DNA(n+1) + diphosphate</text>
        <dbReference type="Rhea" id="RHEA:22508"/>
        <dbReference type="Rhea" id="RHEA-COMP:17339"/>
        <dbReference type="Rhea" id="RHEA-COMP:17340"/>
        <dbReference type="ChEBI" id="CHEBI:33019"/>
        <dbReference type="ChEBI" id="CHEBI:61560"/>
        <dbReference type="ChEBI" id="CHEBI:173112"/>
        <dbReference type="EC" id="2.7.7.7"/>
    </reaction>
</comment>
<keyword evidence="11 18" id="KW-0239">DNA-directed DNA polymerase</keyword>
<proteinExistence type="inferred from homology"/>
<dbReference type="InterPro" id="IPR036397">
    <property type="entry name" value="RNaseH_sf"/>
</dbReference>
<evidence type="ECO:0000256" key="16">
    <source>
        <dbReference type="ARBA" id="ARBA00025814"/>
    </source>
</evidence>
<dbReference type="GO" id="GO:0042025">
    <property type="term" value="C:host cell nucleus"/>
    <property type="evidence" value="ECO:0007669"/>
    <property type="project" value="UniProtKB-SubCell"/>
</dbReference>
<evidence type="ECO:0000256" key="10">
    <source>
        <dbReference type="ARBA" id="ARBA00022801"/>
    </source>
</evidence>